<dbReference type="InterPro" id="IPR036249">
    <property type="entry name" value="Thioredoxin-like_sf"/>
</dbReference>
<organism evidence="2 3">
    <name type="scientific">Stentor coeruleus</name>
    <dbReference type="NCBI Taxonomy" id="5963"/>
    <lineage>
        <taxon>Eukaryota</taxon>
        <taxon>Sar</taxon>
        <taxon>Alveolata</taxon>
        <taxon>Ciliophora</taxon>
        <taxon>Postciliodesmatophora</taxon>
        <taxon>Heterotrichea</taxon>
        <taxon>Heterotrichida</taxon>
        <taxon>Stentoridae</taxon>
        <taxon>Stentor</taxon>
    </lineage>
</organism>
<protein>
    <recommendedName>
        <fullName evidence="1">Thioredoxin domain-containing protein</fullName>
    </recommendedName>
</protein>
<dbReference type="AlphaFoldDB" id="A0A1R2CSP0"/>
<comment type="caution">
    <text evidence="2">The sequence shown here is derived from an EMBL/GenBank/DDBJ whole genome shotgun (WGS) entry which is preliminary data.</text>
</comment>
<evidence type="ECO:0000313" key="3">
    <source>
        <dbReference type="Proteomes" id="UP000187209"/>
    </source>
</evidence>
<dbReference type="OrthoDB" id="10263751at2759"/>
<dbReference type="PROSITE" id="PS00194">
    <property type="entry name" value="THIOREDOXIN_1"/>
    <property type="match status" value="1"/>
</dbReference>
<dbReference type="InterPro" id="IPR051766">
    <property type="entry name" value="TXND_domain-containing"/>
</dbReference>
<dbReference type="InterPro" id="IPR013766">
    <property type="entry name" value="Thioredoxin_domain"/>
</dbReference>
<dbReference type="SUPFAM" id="SSF52833">
    <property type="entry name" value="Thioredoxin-like"/>
    <property type="match status" value="1"/>
</dbReference>
<reference evidence="2 3" key="1">
    <citation type="submission" date="2016-11" db="EMBL/GenBank/DDBJ databases">
        <title>The macronuclear genome of Stentor coeruleus: a giant cell with tiny introns.</title>
        <authorList>
            <person name="Slabodnick M."/>
            <person name="Ruby J.G."/>
            <person name="Reiff S.B."/>
            <person name="Swart E.C."/>
            <person name="Gosai S."/>
            <person name="Prabakaran S."/>
            <person name="Witkowska E."/>
            <person name="Larue G.E."/>
            <person name="Fisher S."/>
            <person name="Freeman R.M."/>
            <person name="Gunawardena J."/>
            <person name="Chu W."/>
            <person name="Stover N.A."/>
            <person name="Gregory B.D."/>
            <person name="Nowacki M."/>
            <person name="Derisi J."/>
            <person name="Roy S.W."/>
            <person name="Marshall W.F."/>
            <person name="Sood P."/>
        </authorList>
    </citation>
    <scope>NUCLEOTIDE SEQUENCE [LARGE SCALE GENOMIC DNA]</scope>
    <source>
        <strain evidence="2">WM001</strain>
    </source>
</reference>
<evidence type="ECO:0000259" key="1">
    <source>
        <dbReference type="Pfam" id="PF00085"/>
    </source>
</evidence>
<dbReference type="Gene3D" id="3.40.30.10">
    <property type="entry name" value="Glutaredoxin"/>
    <property type="match status" value="1"/>
</dbReference>
<gene>
    <name evidence="2" type="ORF">SteCoe_5241</name>
</gene>
<keyword evidence="3" id="KW-1185">Reference proteome</keyword>
<name>A0A1R2CSP0_9CILI</name>
<dbReference type="EMBL" id="MPUH01000069">
    <property type="protein sequence ID" value="OMJ92039.1"/>
    <property type="molecule type" value="Genomic_DNA"/>
</dbReference>
<dbReference type="Pfam" id="PF00085">
    <property type="entry name" value="Thioredoxin"/>
    <property type="match status" value="1"/>
</dbReference>
<dbReference type="PANTHER" id="PTHR46135:SF3">
    <property type="entry name" value="NME_NM23 FAMILY MEMBER 8"/>
    <property type="match status" value="1"/>
</dbReference>
<dbReference type="PANTHER" id="PTHR46135">
    <property type="entry name" value="NME/NM23 FAMILY MEMBER 8"/>
    <property type="match status" value="1"/>
</dbReference>
<dbReference type="Proteomes" id="UP000187209">
    <property type="component" value="Unassembled WGS sequence"/>
</dbReference>
<dbReference type="InterPro" id="IPR017937">
    <property type="entry name" value="Thioredoxin_CS"/>
</dbReference>
<accession>A0A1R2CSP0</accession>
<feature type="domain" description="Thioredoxin" evidence="1">
    <location>
        <begin position="11"/>
        <end position="111"/>
    </location>
</feature>
<proteinExistence type="predicted"/>
<evidence type="ECO:0000313" key="2">
    <source>
        <dbReference type="EMBL" id="OMJ92039.1"/>
    </source>
</evidence>
<sequence length="120" mass="13634">MPPKKQQELQVTVKSQEQFYELLSGKKLSIVDIHLTWCGPCTLVSSTFRSIAMKIEEWDSRLQFLIVDSSLVPDISHHQASCKPKFLFYLGPKLIGEVSGVNVPKLQQMINRYIPGLDSE</sequence>